<dbReference type="PANTHER" id="PTHR10412">
    <property type="entry name" value="MANNOSYL-OLIGOSACCHARIDE GLUCOSIDASE"/>
    <property type="match status" value="1"/>
</dbReference>
<feature type="domain" description="Mannosylglycerate hydrolase MGH1-like glycoside hydrolase" evidence="4">
    <location>
        <begin position="244"/>
        <end position="577"/>
    </location>
</feature>
<name>A0A2P7SLY1_9HYPH</name>
<keyword evidence="2 5" id="KW-0378">Hydrolase</keyword>
<evidence type="ECO:0000313" key="6">
    <source>
        <dbReference type="Proteomes" id="UP000241229"/>
    </source>
</evidence>
<dbReference type="InterPro" id="IPR054491">
    <property type="entry name" value="MGH1-like_GH"/>
</dbReference>
<dbReference type="OrthoDB" id="9781878at2"/>
<dbReference type="Gene3D" id="1.50.10.10">
    <property type="match status" value="1"/>
</dbReference>
<dbReference type="GO" id="GO:0009311">
    <property type="term" value="P:oligosaccharide metabolic process"/>
    <property type="evidence" value="ECO:0007669"/>
    <property type="project" value="InterPro"/>
</dbReference>
<evidence type="ECO:0000313" key="5">
    <source>
        <dbReference type="EMBL" id="PSJ63486.1"/>
    </source>
</evidence>
<dbReference type="Proteomes" id="UP000241229">
    <property type="component" value="Unassembled WGS sequence"/>
</dbReference>
<dbReference type="InterPro" id="IPR004888">
    <property type="entry name" value="Glycoside_hydrolase_63"/>
</dbReference>
<dbReference type="InterPro" id="IPR012341">
    <property type="entry name" value="6hp_glycosidase-like_sf"/>
</dbReference>
<dbReference type="EMBL" id="PXYK01000005">
    <property type="protein sequence ID" value="PSJ63486.1"/>
    <property type="molecule type" value="Genomic_DNA"/>
</dbReference>
<dbReference type="Pfam" id="PF22422">
    <property type="entry name" value="MGH1-like_GH"/>
    <property type="match status" value="1"/>
</dbReference>
<dbReference type="InterPro" id="IPR008928">
    <property type="entry name" value="6-hairpin_glycosidase_sf"/>
</dbReference>
<sequence>MVFLPLGVRLTPVLFSSRAGKATTIAPGPDLTLGRHGIDGEHIAFHTRYGGTKLDFRYDKTDPWAFHGEWRCTHHGEWGLRYWVALCLSAENGATAVFDEAAQAATIKVGTRFVAVVASTQPVQVTAHRSVADLVADFDANGYFYLGSRGNEAKALALRFELEMSKHTRFAAAVADDRALAIAKARECLAKGASSPPLPVQTGRNAGALDAVCDVMGWNTLRDTAHNRNFTATSRMWDLGGFAVWYNDATYHALMCSLFDRRLGFDNMATAMANATPQGNFACLTNVNDSWVDRTQAPNGAFMAWMMFLRSRDRSLLELVYEPLRRNQLWWREMRDPDRRGLVSCGTSDVGEGMYKGMHFGARNETGMDNSATHDEAIYEPETRTLSTFDVGLNSVLALDAEMLALIARELGRTGEAEELDALAASSRDRIRTELWDEARGIFANRQRNGGFVRSLAPTSFYPLICGAATPEQAGRLLQHLDDPRTFGGEWVIPNATRDDPAYRDNVYWRGRIWPNVNYFVWHALRRNGFEAEARAFGAKCMKLFEKSWADRVIAENYNAETGEAMDQGDTDPFYSWGALLPLLGVADIMDINPWAGWELRNTGEPGSLGPVESPIGPVTVAVVQGTLSLSTSRGTLLETPTRGRIANLTLAETCVSMTLHPEVGDSFEIALSGIEPGRMVAAHLDGETVSPTGDTGVLRFSLPDAAGRRLVVHLAPIA</sequence>
<gene>
    <name evidence="5" type="ORF">C7I84_07430</name>
</gene>
<comment type="caution">
    <text evidence="5">The sequence shown here is derived from an EMBL/GenBank/DDBJ whole genome shotgun (WGS) entry which is preliminary data.</text>
</comment>
<dbReference type="SUPFAM" id="SSF48208">
    <property type="entry name" value="Six-hairpin glycosidases"/>
    <property type="match status" value="1"/>
</dbReference>
<proteinExistence type="inferred from homology"/>
<dbReference type="PANTHER" id="PTHR10412:SF11">
    <property type="entry name" value="MANNOSYL-OLIGOSACCHARIDE GLUCOSIDASE"/>
    <property type="match status" value="1"/>
</dbReference>
<dbReference type="AlphaFoldDB" id="A0A2P7SLY1"/>
<evidence type="ECO:0000259" key="4">
    <source>
        <dbReference type="Pfam" id="PF22422"/>
    </source>
</evidence>
<organism evidence="5 6">
    <name type="scientific">Kumtagia ephedrae</name>
    <dbReference type="NCBI Taxonomy" id="2116701"/>
    <lineage>
        <taxon>Bacteria</taxon>
        <taxon>Pseudomonadati</taxon>
        <taxon>Pseudomonadota</taxon>
        <taxon>Alphaproteobacteria</taxon>
        <taxon>Hyphomicrobiales</taxon>
        <taxon>Phyllobacteriaceae</taxon>
        <taxon>Kumtagia</taxon>
    </lineage>
</organism>
<evidence type="ECO:0000256" key="1">
    <source>
        <dbReference type="ARBA" id="ARBA00010833"/>
    </source>
</evidence>
<comment type="similarity">
    <text evidence="1">Belongs to the glycosyl hydrolase 63 family.</text>
</comment>
<reference evidence="5 6" key="1">
    <citation type="submission" date="2018-03" db="EMBL/GenBank/DDBJ databases">
        <title>The draft genome of Mesorhizobium sp. 6GN-30.</title>
        <authorList>
            <person name="Liu L."/>
            <person name="Li L."/>
            <person name="Wang T."/>
            <person name="Zhang X."/>
            <person name="Liang L."/>
        </authorList>
    </citation>
    <scope>NUCLEOTIDE SEQUENCE [LARGE SCALE GENOMIC DNA]</scope>
    <source>
        <strain evidence="5 6">6GN30</strain>
    </source>
</reference>
<evidence type="ECO:0000256" key="2">
    <source>
        <dbReference type="ARBA" id="ARBA00022801"/>
    </source>
</evidence>
<keyword evidence="3" id="KW-0326">Glycosidase</keyword>
<dbReference type="GO" id="GO:0006487">
    <property type="term" value="P:protein N-linked glycosylation"/>
    <property type="evidence" value="ECO:0007669"/>
    <property type="project" value="TreeGrafter"/>
</dbReference>
<keyword evidence="6" id="KW-1185">Reference proteome</keyword>
<protein>
    <submittedName>
        <fullName evidence="5">Glycoside hydrolase family 37</fullName>
    </submittedName>
</protein>
<evidence type="ECO:0000256" key="3">
    <source>
        <dbReference type="ARBA" id="ARBA00023295"/>
    </source>
</evidence>
<dbReference type="GO" id="GO:0004573">
    <property type="term" value="F:Glc3Man9GlcNAc2 oligosaccharide glucosidase activity"/>
    <property type="evidence" value="ECO:0007669"/>
    <property type="project" value="InterPro"/>
</dbReference>
<accession>A0A2P7SLY1</accession>